<name>A0A2W5UB14_9CORY</name>
<comment type="caution">
    <text evidence="2">The sequence shown here is derived from an EMBL/GenBank/DDBJ whole genome shotgun (WGS) entry which is preliminary data.</text>
</comment>
<feature type="compositionally biased region" description="Basic and acidic residues" evidence="1">
    <location>
        <begin position="26"/>
        <end position="39"/>
    </location>
</feature>
<feature type="compositionally biased region" description="Basic and acidic residues" evidence="1">
    <location>
        <begin position="67"/>
        <end position="82"/>
    </location>
</feature>
<sequence length="90" mass="9442">MHGLGDRDAPGGSPMQHGPPDPGDESDGHEVNEQIDGGAERIEGRYLVLMVGAVHQPLGEQDQLGHPGDERSHDNPDDRGVDGDESDGGP</sequence>
<protein>
    <submittedName>
        <fullName evidence="2">Uncharacterized protein</fullName>
    </submittedName>
</protein>
<feature type="region of interest" description="Disordered" evidence="1">
    <location>
        <begin position="57"/>
        <end position="90"/>
    </location>
</feature>
<dbReference type="AlphaFoldDB" id="A0A2W5UB14"/>
<evidence type="ECO:0000313" key="2">
    <source>
        <dbReference type="EMBL" id="PZR06128.1"/>
    </source>
</evidence>
<feature type="region of interest" description="Disordered" evidence="1">
    <location>
        <begin position="1"/>
        <end position="39"/>
    </location>
</feature>
<organism evidence="2 3">
    <name type="scientific">Corynebacterium kroppenstedtii</name>
    <dbReference type="NCBI Taxonomy" id="161879"/>
    <lineage>
        <taxon>Bacteria</taxon>
        <taxon>Bacillati</taxon>
        <taxon>Actinomycetota</taxon>
        <taxon>Actinomycetes</taxon>
        <taxon>Mycobacteriales</taxon>
        <taxon>Corynebacteriaceae</taxon>
        <taxon>Corynebacterium</taxon>
    </lineage>
</organism>
<reference evidence="2 3" key="1">
    <citation type="submission" date="2017-08" db="EMBL/GenBank/DDBJ databases">
        <title>Infants hospitalized years apart are colonized by the same room-sourced microbial strains.</title>
        <authorList>
            <person name="Brooks B."/>
            <person name="Olm M.R."/>
            <person name="Firek B.A."/>
            <person name="Baker R."/>
            <person name="Thomas B.C."/>
            <person name="Morowitz M.J."/>
            <person name="Banfield J.F."/>
        </authorList>
    </citation>
    <scope>NUCLEOTIDE SEQUENCE [LARGE SCALE GENOMIC DNA]</scope>
    <source>
        <strain evidence="2">S2_003_000_R1_3</strain>
    </source>
</reference>
<dbReference type="EMBL" id="QFRA01000003">
    <property type="protein sequence ID" value="PZR06128.1"/>
    <property type="molecule type" value="Genomic_DNA"/>
</dbReference>
<accession>A0A2W5UB14</accession>
<evidence type="ECO:0000256" key="1">
    <source>
        <dbReference type="SAM" id="MobiDB-lite"/>
    </source>
</evidence>
<proteinExistence type="predicted"/>
<gene>
    <name evidence="2" type="ORF">DI525_02165</name>
</gene>
<dbReference type="Proteomes" id="UP000249432">
    <property type="component" value="Unassembled WGS sequence"/>
</dbReference>
<evidence type="ECO:0000313" key="3">
    <source>
        <dbReference type="Proteomes" id="UP000249432"/>
    </source>
</evidence>